<name>A0A5E4XJA1_9BURK</name>
<organism evidence="2 3">
    <name type="scientific">Pandoraea morbifera</name>
    <dbReference type="NCBI Taxonomy" id="2508300"/>
    <lineage>
        <taxon>Bacteria</taxon>
        <taxon>Pseudomonadati</taxon>
        <taxon>Pseudomonadota</taxon>
        <taxon>Betaproteobacteria</taxon>
        <taxon>Burkholderiales</taxon>
        <taxon>Burkholderiaceae</taxon>
        <taxon>Pandoraea</taxon>
    </lineage>
</organism>
<dbReference type="EMBL" id="CABPSD010000013">
    <property type="protein sequence ID" value="VVE36374.1"/>
    <property type="molecule type" value="Genomic_DNA"/>
</dbReference>
<evidence type="ECO:0000313" key="2">
    <source>
        <dbReference type="EMBL" id="VVE36374.1"/>
    </source>
</evidence>
<keyword evidence="3" id="KW-1185">Reference proteome</keyword>
<feature type="domain" description="TniQ" evidence="1">
    <location>
        <begin position="45"/>
        <end position="129"/>
    </location>
</feature>
<evidence type="ECO:0000259" key="1">
    <source>
        <dbReference type="Pfam" id="PF06527"/>
    </source>
</evidence>
<evidence type="ECO:0000313" key="3">
    <source>
        <dbReference type="Proteomes" id="UP000368474"/>
    </source>
</evidence>
<dbReference type="InterPro" id="IPR009492">
    <property type="entry name" value="TniQ"/>
</dbReference>
<reference evidence="2 3" key="1">
    <citation type="submission" date="2019-08" db="EMBL/GenBank/DDBJ databases">
        <authorList>
            <person name="Peeters C."/>
        </authorList>
    </citation>
    <scope>NUCLEOTIDE SEQUENCE [LARGE SCALE GENOMIC DNA]</scope>
    <source>
        <strain evidence="2 3">LMG 31116</strain>
    </source>
</reference>
<dbReference type="Pfam" id="PF06527">
    <property type="entry name" value="TniQ"/>
    <property type="match status" value="1"/>
</dbReference>
<protein>
    <recommendedName>
        <fullName evidence="1">TniQ domain-containing protein</fullName>
    </recommendedName>
</protein>
<dbReference type="Proteomes" id="UP000368474">
    <property type="component" value="Unassembled WGS sequence"/>
</dbReference>
<gene>
    <name evidence="2" type="ORF">PMO31116_03890</name>
</gene>
<sequence>MFILPTIAIDEYALGYLGRICSLNLLDVRPRPGLGGLVLQRGKFSSRYHVPLAKLLGMTLHSFLLEHALPFALWSGSSLGEPRPGTASRPARFCVECVNQHRQELGAPFWRRAHQLTGVCICFEHGTALLAVAEQCPSRVLPAAKNIRSTREWGPPGSAGWDAIRSYSGAAGFLLKALGGGYLYGLLRQKLSPMLRRRAAEMGLVTALDDAPGRYLSDVAFERFPHDWLEKIFPDAKKRKEFGKRFLPIDDVVCAAYAVPYVAEPLALALMFDIDEWESLILPRIAMEKSDFLTKHGKENVAQWAEMELDVVLGCRPTA</sequence>
<accession>A0A5E4XJA1</accession>
<proteinExistence type="predicted"/>
<dbReference type="AlphaFoldDB" id="A0A5E4XJA1"/>